<comment type="caution">
    <text evidence="1">The sequence shown here is derived from an EMBL/GenBank/DDBJ whole genome shotgun (WGS) entry which is preliminary data.</text>
</comment>
<dbReference type="Proteomes" id="UP001148737">
    <property type="component" value="Unassembled WGS sequence"/>
</dbReference>
<reference evidence="1" key="1">
    <citation type="submission" date="2022-07" db="EMBL/GenBank/DDBJ databases">
        <title>Genome Sequence of Lecanicillium saksenae.</title>
        <authorList>
            <person name="Buettner E."/>
        </authorList>
    </citation>
    <scope>NUCLEOTIDE SEQUENCE</scope>
    <source>
        <strain evidence="1">VT-O1</strain>
    </source>
</reference>
<organism evidence="1 2">
    <name type="scientific">Lecanicillium saksenae</name>
    <dbReference type="NCBI Taxonomy" id="468837"/>
    <lineage>
        <taxon>Eukaryota</taxon>
        <taxon>Fungi</taxon>
        <taxon>Dikarya</taxon>
        <taxon>Ascomycota</taxon>
        <taxon>Pezizomycotina</taxon>
        <taxon>Sordariomycetes</taxon>
        <taxon>Hypocreomycetidae</taxon>
        <taxon>Hypocreales</taxon>
        <taxon>Cordycipitaceae</taxon>
        <taxon>Lecanicillium</taxon>
    </lineage>
</organism>
<gene>
    <name evidence="1" type="ORF">NLG97_g2158</name>
</gene>
<sequence>MMARFTFAKGRKKSPPQLVLAEPMSKAHKILGSTPISIDSPKPWDDASSGFSGGTGDSTAPSYGSTDDDNSDHHVAIAPSEEDWSNDSEMLPAILESTGLDSDTDQGLTDMTHSVRKTQSSSTIRSWYDKSKQPLAITQQTSASSMAKGVPAKIHKMLDLENDPTGPKTKKKPPMLDFSNLRSASRISRKGSNSQLRTDGTVVNDMETAVRSPSIMSMMTPTGKPRKIQKRNTKDSVLSPAFEEEQRPHTTGGRRRGSSMKEVPSLYDHYEQMTLRHMMQEAEVEEDEERGQENEQEPEVQQHEEPGEGQDLQWLHDVLATTPQTALFMTGLTPAASHNRSTSTASKLTTSTRRSKSLDRHDLQETSMLMLSSDSEEDDIPAPLPRSQPTSPMRRPSTANVSPRTVSRAQSSRAPSQASDYRPMRHSKRTSFAPANTYITIPNSSRMSTETAIPIGIDSRSSTPYTDAPSCRTSLMSNISSGSALHPSSNYIQEARAVTMLAGRRPSRVEYGDENSPDTATPSTTLPTVARRTLPLTQTPPEELTPPLSPTSVDFYIRSARSSIDGPGSQNRYMAVTRQEEMLLSALRNKKQHSKEPSTDMPEQTAQKYNISPFAEAAPATEEAEDETDSILETEIIAAEAMFDFGFPAPPTARKQSFFENAITASASMSSRASTATTDKLSQSSIGETDSMLDRRQSSLTPAPAPMPLRGILKKRSFQREELEMEPEPEQQEVILYLDDAEPSPDLADFSEFGYLAMPSLQSEDSQTSLQSNPPVGEPTLTQVLPSSSKSASDGKRVERAHRSPSVMAPVPEDSELEYEDEDVPRPDSPISPDAFPAVPQIRTTLSSMARLSAVGSTPMMNEPGWWGDDD</sequence>
<dbReference type="EMBL" id="JANAKD010000138">
    <property type="protein sequence ID" value="KAJ3497103.1"/>
    <property type="molecule type" value="Genomic_DNA"/>
</dbReference>
<evidence type="ECO:0000313" key="1">
    <source>
        <dbReference type="EMBL" id="KAJ3497103.1"/>
    </source>
</evidence>
<keyword evidence="2" id="KW-1185">Reference proteome</keyword>
<accession>A0ACC1R2C1</accession>
<proteinExistence type="predicted"/>
<protein>
    <submittedName>
        <fullName evidence="1">Uncharacterized protein</fullName>
    </submittedName>
</protein>
<name>A0ACC1R2C1_9HYPO</name>
<evidence type="ECO:0000313" key="2">
    <source>
        <dbReference type="Proteomes" id="UP001148737"/>
    </source>
</evidence>